<dbReference type="Proteomes" id="UP000663850">
    <property type="component" value="Unassembled WGS sequence"/>
</dbReference>
<dbReference type="AlphaFoldDB" id="A0A8H3CQV7"/>
<comment type="caution">
    <text evidence="1">The sequence shown here is derived from an EMBL/GenBank/DDBJ whole genome shotgun (WGS) entry which is preliminary data.</text>
</comment>
<gene>
    <name evidence="1" type="ORF">RDB_LOCUS86783</name>
</gene>
<evidence type="ECO:0008006" key="3">
    <source>
        <dbReference type="Google" id="ProtNLM"/>
    </source>
</evidence>
<evidence type="ECO:0000313" key="1">
    <source>
        <dbReference type="EMBL" id="CAE6492831.1"/>
    </source>
</evidence>
<proteinExistence type="predicted"/>
<evidence type="ECO:0000313" key="2">
    <source>
        <dbReference type="Proteomes" id="UP000663850"/>
    </source>
</evidence>
<organism evidence="1 2">
    <name type="scientific">Rhizoctonia solani</name>
    <dbReference type="NCBI Taxonomy" id="456999"/>
    <lineage>
        <taxon>Eukaryota</taxon>
        <taxon>Fungi</taxon>
        <taxon>Dikarya</taxon>
        <taxon>Basidiomycota</taxon>
        <taxon>Agaricomycotina</taxon>
        <taxon>Agaricomycetes</taxon>
        <taxon>Cantharellales</taxon>
        <taxon>Ceratobasidiaceae</taxon>
        <taxon>Rhizoctonia</taxon>
    </lineage>
</organism>
<accession>A0A8H3CQV7</accession>
<protein>
    <recommendedName>
        <fullName evidence="3">HNH nuclease domain-containing protein</fullName>
    </recommendedName>
</protein>
<name>A0A8H3CQV7_9AGAM</name>
<sequence length="340" mass="37209">MKATALPPLGTLFQGEEAVRAYERIIPLENENPVLIRILGWMLIHAPNEDGRAYVARSINRCLNDLEIIEAGRYHFQYFVKYCKFSFDFQTVANKPTLATSDHPSQPSIDTLRDTILNSVDQAPTNHSQAKSRALVRDNYRCQLTGRFDCAAYLKSPVLRAQVDAIPGASASVTECHHILPEYIGQYIADNEPKCMNTATVCSVVNAYGGIPPQEVNGAGIHNLGNIMTLRVDILASFDSLHMWLEPLEGPGNTYSVGRTVPRLNTEVPPIITLATDTGLPLPDHRYLALHAACAKVIHMSGAAELIDSILRDTEDAQVLAQDGSSAGLFDSLLYGHTAA</sequence>
<reference evidence="1" key="1">
    <citation type="submission" date="2021-01" db="EMBL/GenBank/DDBJ databases">
        <authorList>
            <person name="Kaushik A."/>
        </authorList>
    </citation>
    <scope>NUCLEOTIDE SEQUENCE</scope>
    <source>
        <strain evidence="1">Type strain: AG8-Rh-89/</strain>
    </source>
</reference>
<dbReference type="EMBL" id="CAJMWZ010004590">
    <property type="protein sequence ID" value="CAE6492831.1"/>
    <property type="molecule type" value="Genomic_DNA"/>
</dbReference>